<comment type="caution">
    <text evidence="1">The sequence shown here is derived from an EMBL/GenBank/DDBJ whole genome shotgun (WGS) entry which is preliminary data.</text>
</comment>
<organism evidence="1 2">
    <name type="scientific">Pseudomonas abyssi</name>
    <dbReference type="NCBI Taxonomy" id="170540"/>
    <lineage>
        <taxon>Bacteria</taxon>
        <taxon>Pseudomonadati</taxon>
        <taxon>Pseudomonadota</taxon>
        <taxon>Gammaproteobacteria</taxon>
        <taxon>Pseudomonadales</taxon>
        <taxon>Pseudomonadaceae</taxon>
        <taxon>Pseudomonas</taxon>
    </lineage>
</organism>
<sequence length="114" mass="12748">MQFVLIRQCGICRRLGVSLDTEKHGDAVRFTAQALVLAIEYGVDGGCFEFVFLRPLLDGNTLGDQPLAGGLADLLCWVWVMHSVQIRAISCEDSARMMHESAHVNRRDERNCII</sequence>
<dbReference type="Proteomes" id="UP000265411">
    <property type="component" value="Unassembled WGS sequence"/>
</dbReference>
<dbReference type="AlphaFoldDB" id="A0A395R2S7"/>
<keyword evidence="2" id="KW-1185">Reference proteome</keyword>
<protein>
    <submittedName>
        <fullName evidence="1">Uncharacterized protein</fullName>
    </submittedName>
</protein>
<proteinExistence type="predicted"/>
<evidence type="ECO:0000313" key="1">
    <source>
        <dbReference type="EMBL" id="RGP54398.1"/>
    </source>
</evidence>
<reference evidence="1 2" key="1">
    <citation type="journal article" date="2018" name="Syst. Appl. Microbiol.">
        <title>Pseudomonas gallaeciensis sp. nov., isolated from crude-oil-contaminated intertidal sand samples after the Prestige oil spill.</title>
        <authorList>
            <person name="Mulet M."/>
            <person name="Sanchez D."/>
            <person name="Rodriguez A.C."/>
            <person name="Nogales B."/>
            <person name="Bosch R."/>
            <person name="Busquets A."/>
            <person name="Gomila M."/>
            <person name="Lalucat J."/>
            <person name="Garcia-Valdes E."/>
        </authorList>
    </citation>
    <scope>NUCLEOTIDE SEQUENCE [LARGE SCALE GENOMIC DNA]</scope>
    <source>
        <strain evidence="1 2">V113</strain>
    </source>
</reference>
<name>A0A395R2S7_9PSED</name>
<accession>A0A395R2S7</accession>
<gene>
    <name evidence="1" type="ORF">ASB58_10990</name>
</gene>
<dbReference type="EMBL" id="LMAZ01000003">
    <property type="protein sequence ID" value="RGP54398.1"/>
    <property type="molecule type" value="Genomic_DNA"/>
</dbReference>
<evidence type="ECO:0000313" key="2">
    <source>
        <dbReference type="Proteomes" id="UP000265411"/>
    </source>
</evidence>